<feature type="region of interest" description="Disordered" evidence="1">
    <location>
        <begin position="196"/>
        <end position="217"/>
    </location>
</feature>
<dbReference type="STRING" id="1432307.W9C4N4"/>
<dbReference type="OrthoDB" id="3508416at2759"/>
<evidence type="ECO:0008006" key="4">
    <source>
        <dbReference type="Google" id="ProtNLM"/>
    </source>
</evidence>
<keyword evidence="3" id="KW-1185">Reference proteome</keyword>
<dbReference type="CDD" id="cd00590">
    <property type="entry name" value="RRM_SF"/>
    <property type="match status" value="1"/>
</dbReference>
<organism evidence="2 3">
    <name type="scientific">Sclerotinia borealis (strain F-4128)</name>
    <dbReference type="NCBI Taxonomy" id="1432307"/>
    <lineage>
        <taxon>Eukaryota</taxon>
        <taxon>Fungi</taxon>
        <taxon>Dikarya</taxon>
        <taxon>Ascomycota</taxon>
        <taxon>Pezizomycotina</taxon>
        <taxon>Leotiomycetes</taxon>
        <taxon>Helotiales</taxon>
        <taxon>Sclerotiniaceae</taxon>
        <taxon>Sclerotinia</taxon>
    </lineage>
</organism>
<dbReference type="AlphaFoldDB" id="W9C4N4"/>
<proteinExistence type="predicted"/>
<sequence>MKFLIVQEPTNVNVFSKAHLVNPQARALLRRVNMAPGYYPAMQKDMKMNNNAVSVHHQRTSQLERNIIDSSSSTMGKKSYGQLKLVEQLELHTGASHPHRNTEMQLLHNAEHQDIASFPRQAQAQAQYNDVSGRSMEYASAHQKQGLDHHVMEYGHGTLGTSDEKIGQYSAQSDNEMHLTNGPVDIDGHYPTHIDTTKTWPHPTHSNNAPKDGEDSNNRDVALVQSRINPTNQLLRERRLIGSIPAEALFVSKYMGDHNQRHPFFRSGGELGVPDHLNCSVWIRGISKEIPKEHLYWELFKVVSVGPVIGAYINEAGDSLLHHAAKVIFRHPEHAGRLCQYASKHGIQINGENLRVEPNRFGYTEYPRRLHYQSRVVIVEVLNDSNLGIAYWLNFVKSLCVFGIESTRHLSHSTANRMVMEFRFARIFGQAQVLLQGIKSSQEFKGKVSVRYVPDVACDLPHN</sequence>
<dbReference type="GO" id="GO:0003676">
    <property type="term" value="F:nucleic acid binding"/>
    <property type="evidence" value="ECO:0007669"/>
    <property type="project" value="InterPro"/>
</dbReference>
<dbReference type="SUPFAM" id="SSF54928">
    <property type="entry name" value="RNA-binding domain, RBD"/>
    <property type="match status" value="1"/>
</dbReference>
<name>W9C4N4_SCLBF</name>
<dbReference type="HOGENOM" id="CLU_557757_0_0_1"/>
<comment type="caution">
    <text evidence="2">The sequence shown here is derived from an EMBL/GenBank/DDBJ whole genome shotgun (WGS) entry which is preliminary data.</text>
</comment>
<dbReference type="InterPro" id="IPR035979">
    <property type="entry name" value="RBD_domain_sf"/>
</dbReference>
<accession>W9C4N4</accession>
<reference evidence="2 3" key="1">
    <citation type="journal article" date="2014" name="Genome Announc.">
        <title>Draft genome sequence of Sclerotinia borealis, a psychrophilic plant pathogenic fungus.</title>
        <authorList>
            <person name="Mardanov A.V."/>
            <person name="Beletsky A.V."/>
            <person name="Kadnikov V.V."/>
            <person name="Ignatov A.N."/>
            <person name="Ravin N.V."/>
        </authorList>
    </citation>
    <scope>NUCLEOTIDE SEQUENCE [LARGE SCALE GENOMIC DNA]</scope>
    <source>
        <strain evidence="3">F-4157</strain>
    </source>
</reference>
<dbReference type="Proteomes" id="UP000019487">
    <property type="component" value="Unassembled WGS sequence"/>
</dbReference>
<dbReference type="EMBL" id="AYSA01000751">
    <property type="protein sequence ID" value="ESZ89859.1"/>
    <property type="molecule type" value="Genomic_DNA"/>
</dbReference>
<evidence type="ECO:0000256" key="1">
    <source>
        <dbReference type="SAM" id="MobiDB-lite"/>
    </source>
</evidence>
<protein>
    <recommendedName>
        <fullName evidence="4">RRM domain-containing protein</fullName>
    </recommendedName>
</protein>
<evidence type="ECO:0000313" key="2">
    <source>
        <dbReference type="EMBL" id="ESZ89859.1"/>
    </source>
</evidence>
<evidence type="ECO:0000313" key="3">
    <source>
        <dbReference type="Proteomes" id="UP000019487"/>
    </source>
</evidence>
<gene>
    <name evidence="2" type="ORF">SBOR_9755</name>
</gene>